<evidence type="ECO:0000259" key="2">
    <source>
        <dbReference type="Pfam" id="PF13843"/>
    </source>
</evidence>
<evidence type="ECO:0000256" key="1">
    <source>
        <dbReference type="SAM" id="MobiDB-lite"/>
    </source>
</evidence>
<proteinExistence type="predicted"/>
<feature type="domain" description="PiggyBac transposable element-derived protein" evidence="2">
    <location>
        <begin position="47"/>
        <end position="143"/>
    </location>
</feature>
<dbReference type="Pfam" id="PF13843">
    <property type="entry name" value="DDE_Tnp_1_7"/>
    <property type="match status" value="1"/>
</dbReference>
<sequence length="144" mass="16605">MSGRSSIRVTDEGAENILLQWLEECNDSEVDEDVTANSSESDEEDCAETNAEGQRKHGDLWKNLDHEEFFRFVDLLILAGVYKSHNEGVTNLWNVEDGRPIFNNTMSRSRFTTISQCLRFDNSEARKRNRDPDKLSPIRAFFDI</sequence>
<evidence type="ECO:0000313" key="4">
    <source>
        <dbReference type="Proteomes" id="UP000801492"/>
    </source>
</evidence>
<evidence type="ECO:0000313" key="3">
    <source>
        <dbReference type="EMBL" id="KAF2902196.1"/>
    </source>
</evidence>
<protein>
    <recommendedName>
        <fullName evidence="2">PiggyBac transposable element-derived protein domain-containing protein</fullName>
    </recommendedName>
</protein>
<organism evidence="3 4">
    <name type="scientific">Ignelater luminosus</name>
    <name type="common">Cucubano</name>
    <name type="synonym">Pyrophorus luminosus</name>
    <dbReference type="NCBI Taxonomy" id="2038154"/>
    <lineage>
        <taxon>Eukaryota</taxon>
        <taxon>Metazoa</taxon>
        <taxon>Ecdysozoa</taxon>
        <taxon>Arthropoda</taxon>
        <taxon>Hexapoda</taxon>
        <taxon>Insecta</taxon>
        <taxon>Pterygota</taxon>
        <taxon>Neoptera</taxon>
        <taxon>Endopterygota</taxon>
        <taxon>Coleoptera</taxon>
        <taxon>Polyphaga</taxon>
        <taxon>Elateriformia</taxon>
        <taxon>Elateroidea</taxon>
        <taxon>Elateridae</taxon>
        <taxon>Agrypninae</taxon>
        <taxon>Pyrophorini</taxon>
        <taxon>Ignelater</taxon>
    </lineage>
</organism>
<feature type="region of interest" description="Disordered" evidence="1">
    <location>
        <begin position="29"/>
        <end position="57"/>
    </location>
</feature>
<dbReference type="PANTHER" id="PTHR46599:SF6">
    <property type="entry name" value="DUAL SPECIFICITY PHOSPHATASE 26"/>
    <property type="match status" value="1"/>
</dbReference>
<dbReference type="EMBL" id="VTPC01001371">
    <property type="protein sequence ID" value="KAF2902196.1"/>
    <property type="molecule type" value="Genomic_DNA"/>
</dbReference>
<accession>A0A8K0DF74</accession>
<keyword evidence="4" id="KW-1185">Reference proteome</keyword>
<dbReference type="AlphaFoldDB" id="A0A8K0DF74"/>
<name>A0A8K0DF74_IGNLU</name>
<dbReference type="OrthoDB" id="8039240at2759"/>
<dbReference type="PANTHER" id="PTHR46599">
    <property type="entry name" value="PIGGYBAC TRANSPOSABLE ELEMENT-DERIVED PROTEIN 4"/>
    <property type="match status" value="1"/>
</dbReference>
<dbReference type="InterPro" id="IPR029526">
    <property type="entry name" value="PGBD"/>
</dbReference>
<feature type="compositionally biased region" description="Acidic residues" evidence="1">
    <location>
        <begin position="29"/>
        <end position="47"/>
    </location>
</feature>
<dbReference type="Proteomes" id="UP000801492">
    <property type="component" value="Unassembled WGS sequence"/>
</dbReference>
<reference evidence="3" key="1">
    <citation type="submission" date="2019-08" db="EMBL/GenBank/DDBJ databases">
        <title>The genome of the North American firefly Photinus pyralis.</title>
        <authorList>
            <consortium name="Photinus pyralis genome working group"/>
            <person name="Fallon T.R."/>
            <person name="Sander Lower S.E."/>
            <person name="Weng J.-K."/>
        </authorList>
    </citation>
    <scope>NUCLEOTIDE SEQUENCE</scope>
    <source>
        <strain evidence="3">TRF0915ILg1</strain>
        <tissue evidence="3">Whole body</tissue>
    </source>
</reference>
<comment type="caution">
    <text evidence="3">The sequence shown here is derived from an EMBL/GenBank/DDBJ whole genome shotgun (WGS) entry which is preliminary data.</text>
</comment>
<gene>
    <name evidence="3" type="ORF">ILUMI_03990</name>
</gene>